<organism evidence="2 3">
    <name type="scientific">Planococcus chinensis</name>
    <dbReference type="NCBI Taxonomy" id="272917"/>
    <lineage>
        <taxon>Bacteria</taxon>
        <taxon>Bacillati</taxon>
        <taxon>Bacillota</taxon>
        <taxon>Bacilli</taxon>
        <taxon>Bacillales</taxon>
        <taxon>Caryophanaceae</taxon>
        <taxon>Planococcus</taxon>
    </lineage>
</organism>
<sequence>MDSWFLKLREYFPAKEMKSHAHMKGLFTDKSEVYKLDEGPEYTLVYFEKEDFLFVDYILVSSSSRGSGLGSKVMERVKKKGKAIILEVDPVTPEDPESGKRVRFYEKQKFKKAPSITYVRNHPVTGEKSEMDIFYWSPDAVTEEWIFDKMKKAYEEVHAFGNEIFYNKAPQPPEEVLQLETAHPQQRAK</sequence>
<feature type="domain" description="N-acetyltransferase" evidence="1">
    <location>
        <begin position="1"/>
        <end position="148"/>
    </location>
</feature>
<proteinExistence type="predicted"/>
<evidence type="ECO:0000313" key="3">
    <source>
        <dbReference type="Proteomes" id="UP001597273"/>
    </source>
</evidence>
<reference evidence="3" key="1">
    <citation type="journal article" date="2019" name="Int. J. Syst. Evol. Microbiol.">
        <title>The Global Catalogue of Microorganisms (GCM) 10K type strain sequencing project: providing services to taxonomists for standard genome sequencing and annotation.</title>
        <authorList>
            <consortium name="The Broad Institute Genomics Platform"/>
            <consortium name="The Broad Institute Genome Sequencing Center for Infectious Disease"/>
            <person name="Wu L."/>
            <person name="Ma J."/>
        </authorList>
    </citation>
    <scope>NUCLEOTIDE SEQUENCE [LARGE SCALE GENOMIC DNA]</scope>
    <source>
        <strain evidence="3">CGMCC 1.15475</strain>
    </source>
</reference>
<dbReference type="Gene3D" id="3.40.630.30">
    <property type="match status" value="1"/>
</dbReference>
<name>A0ABW4QGJ9_9BACL</name>
<dbReference type="Proteomes" id="UP001597273">
    <property type="component" value="Unassembled WGS sequence"/>
</dbReference>
<dbReference type="PROSITE" id="PS51186">
    <property type="entry name" value="GNAT"/>
    <property type="match status" value="1"/>
</dbReference>
<protein>
    <submittedName>
        <fullName evidence="2">GNAT family N-acetyltransferase</fullName>
    </submittedName>
</protein>
<evidence type="ECO:0000259" key="1">
    <source>
        <dbReference type="PROSITE" id="PS51186"/>
    </source>
</evidence>
<dbReference type="SUPFAM" id="SSF55729">
    <property type="entry name" value="Acyl-CoA N-acyltransferases (Nat)"/>
    <property type="match status" value="1"/>
</dbReference>
<keyword evidence="3" id="KW-1185">Reference proteome</keyword>
<dbReference type="EMBL" id="JBHUFW010000004">
    <property type="protein sequence ID" value="MFD1862688.1"/>
    <property type="molecule type" value="Genomic_DNA"/>
</dbReference>
<evidence type="ECO:0000313" key="2">
    <source>
        <dbReference type="EMBL" id="MFD1862688.1"/>
    </source>
</evidence>
<dbReference type="InterPro" id="IPR000182">
    <property type="entry name" value="GNAT_dom"/>
</dbReference>
<comment type="caution">
    <text evidence="2">The sequence shown here is derived from an EMBL/GenBank/DDBJ whole genome shotgun (WGS) entry which is preliminary data.</text>
</comment>
<accession>A0ABW4QGJ9</accession>
<dbReference type="RefSeq" id="WP_204892279.1">
    <property type="nucleotide sequence ID" value="NZ_JBHUFW010000004.1"/>
</dbReference>
<gene>
    <name evidence="2" type="ORF">ACFSDB_07080</name>
</gene>
<dbReference type="InterPro" id="IPR016181">
    <property type="entry name" value="Acyl_CoA_acyltransferase"/>
</dbReference>